<keyword evidence="3" id="KW-0804">Transcription</keyword>
<dbReference type="Pfam" id="PF12802">
    <property type="entry name" value="MarR_2"/>
    <property type="match status" value="1"/>
</dbReference>
<organism evidence="5 6">
    <name type="scientific">Elstera cyanobacteriorum</name>
    <dbReference type="NCBI Taxonomy" id="2022747"/>
    <lineage>
        <taxon>Bacteria</taxon>
        <taxon>Pseudomonadati</taxon>
        <taxon>Pseudomonadota</taxon>
        <taxon>Alphaproteobacteria</taxon>
        <taxon>Rhodospirillales</taxon>
        <taxon>Rhodospirillaceae</taxon>
        <taxon>Elstera</taxon>
    </lineage>
</organism>
<keyword evidence="2" id="KW-0238">DNA-binding</keyword>
<gene>
    <name evidence="5" type="ORF">CHR90_18180</name>
</gene>
<dbReference type="GO" id="GO:0003677">
    <property type="term" value="F:DNA binding"/>
    <property type="evidence" value="ECO:0007669"/>
    <property type="project" value="UniProtKB-KW"/>
</dbReference>
<reference evidence="5 6" key="1">
    <citation type="submission" date="2017-07" db="EMBL/GenBank/DDBJ databases">
        <title>Elstera cyanobacteriorum sp. nov., a novel bacterium isolated from cyanobacterial aggregates in a eutrophic lake.</title>
        <authorList>
            <person name="Cai H."/>
        </authorList>
    </citation>
    <scope>NUCLEOTIDE SEQUENCE [LARGE SCALE GENOMIC DNA]</scope>
    <source>
        <strain evidence="5 6">TH019</strain>
    </source>
</reference>
<evidence type="ECO:0000313" key="6">
    <source>
        <dbReference type="Proteomes" id="UP000216361"/>
    </source>
</evidence>
<keyword evidence="1" id="KW-0805">Transcription regulation</keyword>
<dbReference type="SUPFAM" id="SSF46785">
    <property type="entry name" value="Winged helix' DNA-binding domain"/>
    <property type="match status" value="1"/>
</dbReference>
<dbReference type="PANTHER" id="PTHR35790">
    <property type="entry name" value="HTH-TYPE TRANSCRIPTIONAL REGULATOR PCHR"/>
    <property type="match status" value="1"/>
</dbReference>
<dbReference type="GO" id="GO:0003700">
    <property type="term" value="F:DNA-binding transcription factor activity"/>
    <property type="evidence" value="ECO:0007669"/>
    <property type="project" value="InterPro"/>
</dbReference>
<dbReference type="InterPro" id="IPR036388">
    <property type="entry name" value="WH-like_DNA-bd_sf"/>
</dbReference>
<dbReference type="AlphaFoldDB" id="A0A255XIU7"/>
<dbReference type="Gene3D" id="1.10.10.10">
    <property type="entry name" value="Winged helix-like DNA-binding domain superfamily/Winged helix DNA-binding domain"/>
    <property type="match status" value="1"/>
</dbReference>
<evidence type="ECO:0000256" key="2">
    <source>
        <dbReference type="ARBA" id="ARBA00023125"/>
    </source>
</evidence>
<evidence type="ECO:0000256" key="3">
    <source>
        <dbReference type="ARBA" id="ARBA00023163"/>
    </source>
</evidence>
<evidence type="ECO:0000313" key="5">
    <source>
        <dbReference type="EMBL" id="OYQ16896.1"/>
    </source>
</evidence>
<accession>A0A255XIU7</accession>
<dbReference type="InterPro" id="IPR052067">
    <property type="entry name" value="Metal_resp_HTH_trans_reg"/>
</dbReference>
<feature type="domain" description="HTH marR-type" evidence="4">
    <location>
        <begin position="17"/>
        <end position="150"/>
    </location>
</feature>
<dbReference type="OrthoDB" id="8906692at2"/>
<dbReference type="Proteomes" id="UP000216361">
    <property type="component" value="Unassembled WGS sequence"/>
</dbReference>
<dbReference type="EMBL" id="NOXS01000035">
    <property type="protein sequence ID" value="OYQ16896.1"/>
    <property type="molecule type" value="Genomic_DNA"/>
</dbReference>
<dbReference type="PROSITE" id="PS50995">
    <property type="entry name" value="HTH_MARR_2"/>
    <property type="match status" value="1"/>
</dbReference>
<dbReference type="PANTHER" id="PTHR35790:SF4">
    <property type="entry name" value="HTH-TYPE TRANSCRIPTIONAL REGULATOR PCHR"/>
    <property type="match status" value="1"/>
</dbReference>
<protein>
    <recommendedName>
        <fullName evidence="4">HTH marR-type domain-containing protein</fullName>
    </recommendedName>
</protein>
<proteinExistence type="predicted"/>
<evidence type="ECO:0000256" key="1">
    <source>
        <dbReference type="ARBA" id="ARBA00023015"/>
    </source>
</evidence>
<evidence type="ECO:0000259" key="4">
    <source>
        <dbReference type="PROSITE" id="PS50995"/>
    </source>
</evidence>
<dbReference type="InterPro" id="IPR036390">
    <property type="entry name" value="WH_DNA-bd_sf"/>
</dbReference>
<dbReference type="SMART" id="SM00347">
    <property type="entry name" value="HTH_MARR"/>
    <property type="match status" value="1"/>
</dbReference>
<sequence length="170" mass="18752">MGEEMVRRPEDTPLDLERFLPYRLSVLSNRVSALIGKLYSDEFSLTIPEWRILAVLGRYGEMTATEVAARTAMDKVRVSRAIARLLDAGRLARRVDPHDRRRLTLEMTEEGRAVYAQIVPLALSAEQKMLSGLAADDLAAFNRLAAHLTQAVAAFEAELGVTLDGVDAGV</sequence>
<dbReference type="PRINTS" id="PR00598">
    <property type="entry name" value="HTHMARR"/>
</dbReference>
<dbReference type="InterPro" id="IPR000835">
    <property type="entry name" value="HTH_MarR-typ"/>
</dbReference>
<name>A0A255XIU7_9PROT</name>
<keyword evidence="6" id="KW-1185">Reference proteome</keyword>
<comment type="caution">
    <text evidence="5">The sequence shown here is derived from an EMBL/GenBank/DDBJ whole genome shotgun (WGS) entry which is preliminary data.</text>
</comment>